<dbReference type="Ensembl" id="ENSMPUT00000008593.1">
    <property type="protein sequence ID" value="ENSMPUP00000008457.1"/>
    <property type="gene ID" value="ENSMPUG00000008522.1"/>
</dbReference>
<feature type="region of interest" description="Disordered" evidence="1">
    <location>
        <begin position="92"/>
        <end position="120"/>
    </location>
</feature>
<feature type="compositionally biased region" description="Basic and acidic residues" evidence="1">
    <location>
        <begin position="103"/>
        <end position="120"/>
    </location>
</feature>
<dbReference type="InParanoid" id="M3YAV0"/>
<organism evidence="2">
    <name type="scientific">Mustela putorius furo</name>
    <name type="common">European domestic ferret</name>
    <name type="synonym">Mustela furo</name>
    <dbReference type="NCBI Taxonomy" id="9669"/>
    <lineage>
        <taxon>Eukaryota</taxon>
        <taxon>Metazoa</taxon>
        <taxon>Chordata</taxon>
        <taxon>Craniata</taxon>
        <taxon>Vertebrata</taxon>
        <taxon>Euteleostomi</taxon>
        <taxon>Mammalia</taxon>
        <taxon>Eutheria</taxon>
        <taxon>Laurasiatheria</taxon>
        <taxon>Carnivora</taxon>
        <taxon>Caniformia</taxon>
        <taxon>Musteloidea</taxon>
        <taxon>Mustelidae</taxon>
        <taxon>Mustelinae</taxon>
        <taxon>Mustela</taxon>
    </lineage>
</organism>
<dbReference type="EMBL" id="AEYP01093291">
    <property type="status" value="NOT_ANNOTATED_CDS"/>
    <property type="molecule type" value="Genomic_DNA"/>
</dbReference>
<dbReference type="AlphaFoldDB" id="M3YAV0"/>
<dbReference type="HOGENOM" id="CLU_2055075_0_0_1"/>
<proteinExistence type="predicted"/>
<name>M3YAV0_MUSPF</name>
<feature type="region of interest" description="Disordered" evidence="1">
    <location>
        <begin position="46"/>
        <end position="71"/>
    </location>
</feature>
<evidence type="ECO:0000256" key="1">
    <source>
        <dbReference type="SAM" id="MobiDB-lite"/>
    </source>
</evidence>
<protein>
    <submittedName>
        <fullName evidence="2">Uncharacterized protein</fullName>
    </submittedName>
</protein>
<reference evidence="2" key="1">
    <citation type="submission" date="2024-06" db="UniProtKB">
        <authorList>
            <consortium name="Ensembl"/>
        </authorList>
    </citation>
    <scope>IDENTIFICATION</scope>
</reference>
<accession>M3YAV0</accession>
<sequence length="120" mass="12288">TFLWGGAGWGVWKEVPAEAPAESPAAASQAVCARGRAGGLALLPGTHPSGRYLEPSSGVQSSRPCPGVVGGQHPGGGCGPLGSFPLEGYAAHTPRWGQVPGQRELRPEGLQARPRESKVN</sequence>
<evidence type="ECO:0000313" key="2">
    <source>
        <dbReference type="Ensembl" id="ENSMPUP00000008457.1"/>
    </source>
</evidence>